<protein>
    <submittedName>
        <fullName evidence="5">General transcription factor 3C polypeptide 3 isoform X7</fullName>
    </submittedName>
</protein>
<dbReference type="PANTHER" id="PTHR23082">
    <property type="entry name" value="TRANSCRIPTION INITIATION FACTOR IIIC TFIIIC , POLYPEPTIDE 3-RELATED"/>
    <property type="match status" value="1"/>
</dbReference>
<feature type="region of interest" description="Disordered" evidence="4">
    <location>
        <begin position="1"/>
        <end position="117"/>
    </location>
</feature>
<proteinExistence type="predicted"/>
<dbReference type="InterPro" id="IPR013105">
    <property type="entry name" value="TPR_2"/>
</dbReference>
<dbReference type="Proteomes" id="UP000051836">
    <property type="component" value="Unassembled WGS sequence"/>
</dbReference>
<keyword evidence="1" id="KW-0677">Repeat</keyword>
<feature type="compositionally biased region" description="Low complexity" evidence="4">
    <location>
        <begin position="51"/>
        <end position="62"/>
    </location>
</feature>
<evidence type="ECO:0000256" key="2">
    <source>
        <dbReference type="ARBA" id="ARBA00022803"/>
    </source>
</evidence>
<comment type="caution">
    <text evidence="5">The sequence shown here is derived from an EMBL/GenBank/DDBJ whole genome shotgun (WGS) entry which is preliminary data.</text>
</comment>
<dbReference type="InterPro" id="IPR011990">
    <property type="entry name" value="TPR-like_helical_dom_sf"/>
</dbReference>
<dbReference type="FunFam" id="1.25.40.10:FF:000155">
    <property type="entry name" value="General transcription factor 3C polypeptide 3"/>
    <property type="match status" value="1"/>
</dbReference>
<dbReference type="EMBL" id="LMAW01001814">
    <property type="protein sequence ID" value="KQK82585.1"/>
    <property type="molecule type" value="Genomic_DNA"/>
</dbReference>
<dbReference type="PANTHER" id="PTHR23082:SF0">
    <property type="entry name" value="GENERAL TRANSCRIPTION FACTOR 3C POLYPEPTIDE 3"/>
    <property type="match status" value="1"/>
</dbReference>
<dbReference type="InterPro" id="IPR039340">
    <property type="entry name" value="Tfc4/TFIIIC-102/Sfc4"/>
</dbReference>
<dbReference type="InterPro" id="IPR019734">
    <property type="entry name" value="TPR_rpt"/>
</dbReference>
<dbReference type="SMART" id="SM00028">
    <property type="entry name" value="TPR"/>
    <property type="match status" value="5"/>
</dbReference>
<keyword evidence="2 3" id="KW-0802">TPR repeat</keyword>
<dbReference type="OrthoDB" id="9991317at2759"/>
<organism evidence="5 6">
    <name type="scientific">Amazona aestiva</name>
    <name type="common">Blue-fronted Amazon parrot</name>
    <dbReference type="NCBI Taxonomy" id="12930"/>
    <lineage>
        <taxon>Eukaryota</taxon>
        <taxon>Metazoa</taxon>
        <taxon>Chordata</taxon>
        <taxon>Craniata</taxon>
        <taxon>Vertebrata</taxon>
        <taxon>Euteleostomi</taxon>
        <taxon>Archelosauria</taxon>
        <taxon>Archosauria</taxon>
        <taxon>Dinosauria</taxon>
        <taxon>Saurischia</taxon>
        <taxon>Theropoda</taxon>
        <taxon>Coelurosauria</taxon>
        <taxon>Aves</taxon>
        <taxon>Neognathae</taxon>
        <taxon>Neoaves</taxon>
        <taxon>Telluraves</taxon>
        <taxon>Australaves</taxon>
        <taxon>Psittaciformes</taxon>
        <taxon>Psittacidae</taxon>
        <taxon>Amazona</taxon>
    </lineage>
</organism>
<reference evidence="5 6" key="1">
    <citation type="submission" date="2015-10" db="EMBL/GenBank/DDBJ databases">
        <authorList>
            <person name="Gilbert D.G."/>
        </authorList>
    </citation>
    <scope>NUCLEOTIDE SEQUENCE [LARGE SCALE GENOMIC DNA]</scope>
    <source>
        <strain evidence="5">FVVF132</strain>
    </source>
</reference>
<dbReference type="Pfam" id="PF07719">
    <property type="entry name" value="TPR_2"/>
    <property type="match status" value="1"/>
</dbReference>
<evidence type="ECO:0000256" key="4">
    <source>
        <dbReference type="SAM" id="MobiDB-lite"/>
    </source>
</evidence>
<evidence type="ECO:0000313" key="5">
    <source>
        <dbReference type="EMBL" id="KQK82585.1"/>
    </source>
</evidence>
<sequence length="373" mass="42546">MSGFSPELIDYLEGKISFEEFERRREERKSREKDGENASGEENTEDTEAPSSSSKKASGKSQSQDETDGETSDGVSKSVHRVFASMIGENEEEEEDEEEDEEEEEEETTEQPTAGDVFVLEMEKRPRSKLPRALRGLMGEANIRFARGEREEAILMCMEIIRQAPLAHEPFSTLAMIYEDQGDMEKSLQFELIAAHLNPSDTEEWVRLAEMSLEQDNIKQAIFCYTKALKYDPTNVRYLWERSSLYEQLGEHKMAMDGYRRILNLLSPTDGERFMQLARDMAKSYYEANDVTSAIDIIEEAFSKHQSLVSMEDVNIAAELYISSKQYDKALAVITDFAGIALEKKVAEKSSTVEKKEELNMAWRGCRACEVLC</sequence>
<dbReference type="AlphaFoldDB" id="A0A0Q3RB17"/>
<keyword evidence="6" id="KW-1185">Reference proteome</keyword>
<feature type="compositionally biased region" description="Acidic residues" evidence="4">
    <location>
        <begin position="89"/>
        <end position="109"/>
    </location>
</feature>
<dbReference type="STRING" id="12930.A0A0Q3RB17"/>
<dbReference type="GO" id="GO:0000127">
    <property type="term" value="C:transcription factor TFIIIC complex"/>
    <property type="evidence" value="ECO:0007669"/>
    <property type="project" value="TreeGrafter"/>
</dbReference>
<evidence type="ECO:0000256" key="3">
    <source>
        <dbReference type="PROSITE-ProRule" id="PRU00339"/>
    </source>
</evidence>
<evidence type="ECO:0000313" key="6">
    <source>
        <dbReference type="Proteomes" id="UP000051836"/>
    </source>
</evidence>
<accession>A0A0Q3RB17</accession>
<dbReference type="GO" id="GO:0006383">
    <property type="term" value="P:transcription by RNA polymerase III"/>
    <property type="evidence" value="ECO:0007669"/>
    <property type="project" value="InterPro"/>
</dbReference>
<dbReference type="PROSITE" id="PS50005">
    <property type="entry name" value="TPR"/>
    <property type="match status" value="1"/>
</dbReference>
<feature type="repeat" description="TPR" evidence="3">
    <location>
        <begin position="202"/>
        <end position="235"/>
    </location>
</feature>
<gene>
    <name evidence="5" type="ORF">AAES_69685</name>
</gene>
<evidence type="ECO:0000256" key="1">
    <source>
        <dbReference type="ARBA" id="ARBA00022737"/>
    </source>
</evidence>
<name>A0A0Q3RB17_AMAAE</name>
<feature type="compositionally biased region" description="Basic and acidic residues" evidence="4">
    <location>
        <begin position="12"/>
        <end position="36"/>
    </location>
</feature>
<dbReference type="Gene3D" id="1.25.40.10">
    <property type="entry name" value="Tetratricopeptide repeat domain"/>
    <property type="match status" value="1"/>
</dbReference>
<dbReference type="SUPFAM" id="SSF48452">
    <property type="entry name" value="TPR-like"/>
    <property type="match status" value="1"/>
</dbReference>